<dbReference type="EMBL" id="VSSQ01091050">
    <property type="protein sequence ID" value="MPN36744.1"/>
    <property type="molecule type" value="Genomic_DNA"/>
</dbReference>
<gene>
    <name evidence="1" type="ORF">SDC9_184255</name>
</gene>
<evidence type="ECO:0000313" key="1">
    <source>
        <dbReference type="EMBL" id="MPN36744.1"/>
    </source>
</evidence>
<proteinExistence type="predicted"/>
<sequence>MNFLPPQPIDGRIIRGGYGGLSGGFISFQNARSGEGLGRLGGEKPITRKRSLVQIDRIPQRQRSYAASVLHRTGNAVQNHPGTHEATGCIMDGNHIPFGLNKGTIHRISPVVAAFHQTDMHAIHGI</sequence>
<accession>A0A645HKT6</accession>
<dbReference type="AlphaFoldDB" id="A0A645HKT6"/>
<reference evidence="1" key="1">
    <citation type="submission" date="2019-08" db="EMBL/GenBank/DDBJ databases">
        <authorList>
            <person name="Kucharzyk K."/>
            <person name="Murdoch R.W."/>
            <person name="Higgins S."/>
            <person name="Loffler F."/>
        </authorList>
    </citation>
    <scope>NUCLEOTIDE SEQUENCE</scope>
</reference>
<protein>
    <submittedName>
        <fullName evidence="1">Uncharacterized protein</fullName>
    </submittedName>
</protein>
<organism evidence="1">
    <name type="scientific">bioreactor metagenome</name>
    <dbReference type="NCBI Taxonomy" id="1076179"/>
    <lineage>
        <taxon>unclassified sequences</taxon>
        <taxon>metagenomes</taxon>
        <taxon>ecological metagenomes</taxon>
    </lineage>
</organism>
<name>A0A645HKT6_9ZZZZ</name>
<comment type="caution">
    <text evidence="1">The sequence shown here is derived from an EMBL/GenBank/DDBJ whole genome shotgun (WGS) entry which is preliminary data.</text>
</comment>